<dbReference type="OrthoDB" id="10045365at2759"/>
<keyword evidence="5" id="KW-0677">Repeat</keyword>
<keyword evidence="9" id="KW-0325">Glycoprotein</keyword>
<sequence length="535" mass="57210">MKVAAAAAAAAGPLLFSAIGWREAAAESSGSRLQFTIPSVLYRDEGYAHEEALFGIPKYGGTIAERIVHGGVDPGQSVRTWTLCSDDDVKDVPMVPTDSPFILMVDRGDCTFASKVRKAQHMGAIGVIIADNTCLCKDEASGICNKSGDTPCEQVEPIMADDGSGGDITIPSFLMKKMDATLIKNRLEGGQSVQAEMTWSLPAPDDRVEWSLWTSAMDTSAAPFKRDFKEVVKTLGKSAQFTPYYVVYNGDSYGCTGGGANNCGSLCTNDGRYCMTDPDFDTKAGVSGADVVRESLRQKCVWNTYGGEDAPLADQGVGEKWWSYVNEFFSSCSVSGNRFNDENCVARAMKAAEVDKTVVDRCMSDSGGLEKSGVNTILEAELVEKGKKSIVIVPTVFVNNMAERGGINTAAVLTTICAGYKSGTEPEICRCAGQLSSEQVDACMNNRTIGGGSGGMSAGNTLFLLFAVVGAMTAAGFVHYKRTQAQMRDQVRGILAEYMPLEDIDAPGSSARVPFMDPQSRDTYSVGRTKESQLV</sequence>
<keyword evidence="16" id="KW-1185">Reference proteome</keyword>
<dbReference type="Gene3D" id="3.50.30.30">
    <property type="match status" value="1"/>
</dbReference>
<evidence type="ECO:0000313" key="15">
    <source>
        <dbReference type="EMBL" id="CBN77734.1"/>
    </source>
</evidence>
<feature type="region of interest" description="Disordered" evidence="11">
    <location>
        <begin position="509"/>
        <end position="535"/>
    </location>
</feature>
<evidence type="ECO:0000256" key="9">
    <source>
        <dbReference type="ARBA" id="ARBA00023180"/>
    </source>
</evidence>
<evidence type="ECO:0000256" key="2">
    <source>
        <dbReference type="ARBA" id="ARBA00022536"/>
    </source>
</evidence>
<organism evidence="15 16">
    <name type="scientific">Ectocarpus siliculosus</name>
    <name type="common">Brown alga</name>
    <name type="synonym">Conferva siliculosa</name>
    <dbReference type="NCBI Taxonomy" id="2880"/>
    <lineage>
        <taxon>Eukaryota</taxon>
        <taxon>Sar</taxon>
        <taxon>Stramenopiles</taxon>
        <taxon>Ochrophyta</taxon>
        <taxon>PX clade</taxon>
        <taxon>Phaeophyceae</taxon>
        <taxon>Ectocarpales</taxon>
        <taxon>Ectocarpaceae</taxon>
        <taxon>Ectocarpus</taxon>
    </lineage>
</organism>
<evidence type="ECO:0000259" key="13">
    <source>
        <dbReference type="Pfam" id="PF02225"/>
    </source>
</evidence>
<keyword evidence="2" id="KW-0245">EGF-like domain</keyword>
<comment type="subcellular location">
    <subcellularLocation>
        <location evidence="10">Endomembrane system</location>
        <topology evidence="10">Single-pass membrane protein</topology>
    </subcellularLocation>
    <subcellularLocation>
        <location evidence="1">Membrane</location>
        <topology evidence="1">Single-pass type I membrane protein</topology>
    </subcellularLocation>
</comment>
<dbReference type="InterPro" id="IPR056858">
    <property type="entry name" value="VSR_TRX"/>
</dbReference>
<dbReference type="SUPFAM" id="SSF52025">
    <property type="entry name" value="PA domain"/>
    <property type="match status" value="1"/>
</dbReference>
<dbReference type="Pfam" id="PF25011">
    <property type="entry name" value="VSR_TRX"/>
    <property type="match status" value="1"/>
</dbReference>
<dbReference type="Pfam" id="PF02225">
    <property type="entry name" value="PA"/>
    <property type="match status" value="1"/>
</dbReference>
<evidence type="ECO:0000256" key="10">
    <source>
        <dbReference type="ARBA" id="ARBA00037847"/>
    </source>
</evidence>
<evidence type="ECO:0000256" key="12">
    <source>
        <dbReference type="SAM" id="Phobius"/>
    </source>
</evidence>
<dbReference type="Proteomes" id="UP000002630">
    <property type="component" value="Linkage Group LG16"/>
</dbReference>
<keyword evidence="7 12" id="KW-1133">Transmembrane helix</keyword>
<evidence type="ECO:0000313" key="16">
    <source>
        <dbReference type="Proteomes" id="UP000002630"/>
    </source>
</evidence>
<feature type="domain" description="PA" evidence="13">
    <location>
        <begin position="102"/>
        <end position="150"/>
    </location>
</feature>
<dbReference type="GO" id="GO:0016020">
    <property type="term" value="C:membrane"/>
    <property type="evidence" value="ECO:0007669"/>
    <property type="project" value="UniProtKB-SubCell"/>
</dbReference>
<keyword evidence="6" id="KW-0106">Calcium</keyword>
<feature type="domain" description="Vacuolar sorting receptor thioredoxin-like" evidence="14">
    <location>
        <begin position="208"/>
        <end position="417"/>
    </location>
</feature>
<dbReference type="OMA" id="DRGICTF"/>
<dbReference type="EMBL" id="FN648841">
    <property type="protein sequence ID" value="CBN77734.1"/>
    <property type="molecule type" value="Genomic_DNA"/>
</dbReference>
<evidence type="ECO:0000256" key="7">
    <source>
        <dbReference type="ARBA" id="ARBA00022989"/>
    </source>
</evidence>
<protein>
    <submittedName>
        <fullName evidence="15">Uncharacterized protein</fullName>
    </submittedName>
</protein>
<evidence type="ECO:0000256" key="1">
    <source>
        <dbReference type="ARBA" id="ARBA00004479"/>
    </source>
</evidence>
<proteinExistence type="predicted"/>
<dbReference type="STRING" id="2880.D8LR61"/>
<dbReference type="InterPro" id="IPR046450">
    <property type="entry name" value="PA_dom_sf"/>
</dbReference>
<gene>
    <name evidence="15" type="ORF">Esi_0062_0100</name>
</gene>
<evidence type="ECO:0000256" key="4">
    <source>
        <dbReference type="ARBA" id="ARBA00022729"/>
    </source>
</evidence>
<evidence type="ECO:0000256" key="3">
    <source>
        <dbReference type="ARBA" id="ARBA00022692"/>
    </source>
</evidence>
<feature type="transmembrane region" description="Helical" evidence="12">
    <location>
        <begin position="462"/>
        <end position="480"/>
    </location>
</feature>
<evidence type="ECO:0000256" key="11">
    <source>
        <dbReference type="SAM" id="MobiDB-lite"/>
    </source>
</evidence>
<accession>D8LR61</accession>
<reference evidence="15 16" key="1">
    <citation type="journal article" date="2010" name="Nature">
        <title>The Ectocarpus genome and the independent evolution of multicellularity in brown algae.</title>
        <authorList>
            <person name="Cock J.M."/>
            <person name="Sterck L."/>
            <person name="Rouze P."/>
            <person name="Scornet D."/>
            <person name="Allen A.E."/>
            <person name="Amoutzias G."/>
            <person name="Anthouard V."/>
            <person name="Artiguenave F."/>
            <person name="Aury J.M."/>
            <person name="Badger J.H."/>
            <person name="Beszteri B."/>
            <person name="Billiau K."/>
            <person name="Bonnet E."/>
            <person name="Bothwell J.H."/>
            <person name="Bowler C."/>
            <person name="Boyen C."/>
            <person name="Brownlee C."/>
            <person name="Carrano C.J."/>
            <person name="Charrier B."/>
            <person name="Cho G.Y."/>
            <person name="Coelho S.M."/>
            <person name="Collen J."/>
            <person name="Corre E."/>
            <person name="Da Silva C."/>
            <person name="Delage L."/>
            <person name="Delaroque N."/>
            <person name="Dittami S.M."/>
            <person name="Doulbeau S."/>
            <person name="Elias M."/>
            <person name="Farnham G."/>
            <person name="Gachon C.M."/>
            <person name="Gschloessl B."/>
            <person name="Heesch S."/>
            <person name="Jabbari K."/>
            <person name="Jubin C."/>
            <person name="Kawai H."/>
            <person name="Kimura K."/>
            <person name="Kloareg B."/>
            <person name="Kupper F.C."/>
            <person name="Lang D."/>
            <person name="Le Bail A."/>
            <person name="Leblanc C."/>
            <person name="Lerouge P."/>
            <person name="Lohr M."/>
            <person name="Lopez P.J."/>
            <person name="Martens C."/>
            <person name="Maumus F."/>
            <person name="Michel G."/>
            <person name="Miranda-Saavedra D."/>
            <person name="Morales J."/>
            <person name="Moreau H."/>
            <person name="Motomura T."/>
            <person name="Nagasato C."/>
            <person name="Napoli C.A."/>
            <person name="Nelson D.R."/>
            <person name="Nyvall-Collen P."/>
            <person name="Peters A.F."/>
            <person name="Pommier C."/>
            <person name="Potin P."/>
            <person name="Poulain J."/>
            <person name="Quesneville H."/>
            <person name="Read B."/>
            <person name="Rensing S.A."/>
            <person name="Ritter A."/>
            <person name="Rousvoal S."/>
            <person name="Samanta M."/>
            <person name="Samson G."/>
            <person name="Schroeder D.C."/>
            <person name="Segurens B."/>
            <person name="Strittmatter M."/>
            <person name="Tonon T."/>
            <person name="Tregear J.W."/>
            <person name="Valentin K."/>
            <person name="von Dassow P."/>
            <person name="Yamagishi T."/>
            <person name="Van de Peer Y."/>
            <person name="Wincker P."/>
        </authorList>
    </citation>
    <scope>NUCLEOTIDE SEQUENCE [LARGE SCALE GENOMIC DNA]</scope>
    <source>
        <strain evidence="16">Ec32 / CCAP1310/4</strain>
    </source>
</reference>
<evidence type="ECO:0000256" key="8">
    <source>
        <dbReference type="ARBA" id="ARBA00023136"/>
    </source>
</evidence>
<dbReference type="AlphaFoldDB" id="D8LR61"/>
<dbReference type="EMBL" id="FN649741">
    <property type="protein sequence ID" value="CBN77734.1"/>
    <property type="molecule type" value="Genomic_DNA"/>
</dbReference>
<evidence type="ECO:0000259" key="14">
    <source>
        <dbReference type="Pfam" id="PF25011"/>
    </source>
</evidence>
<keyword evidence="4" id="KW-0732">Signal</keyword>
<dbReference type="PANTHER" id="PTHR22702:SF1">
    <property type="entry name" value="PROTEASE-ASSOCIATED DOMAIN-CONTAINING PROTEIN 1"/>
    <property type="match status" value="1"/>
</dbReference>
<dbReference type="InParanoid" id="D8LR61"/>
<keyword evidence="8 12" id="KW-0472">Membrane</keyword>
<dbReference type="Gene3D" id="3.40.30.10">
    <property type="entry name" value="Glutaredoxin"/>
    <property type="match status" value="1"/>
</dbReference>
<dbReference type="eggNOG" id="ENOG502QSX2">
    <property type="taxonomic scope" value="Eukaryota"/>
</dbReference>
<name>D8LR61_ECTSI</name>
<dbReference type="PANTHER" id="PTHR22702">
    <property type="entry name" value="PROTEASE-ASSOCIATED DOMAIN-CONTAINING PROTEIN"/>
    <property type="match status" value="1"/>
</dbReference>
<keyword evidence="3 12" id="KW-0812">Transmembrane</keyword>
<dbReference type="GO" id="GO:0012505">
    <property type="term" value="C:endomembrane system"/>
    <property type="evidence" value="ECO:0007669"/>
    <property type="project" value="UniProtKB-SubCell"/>
</dbReference>
<dbReference type="InterPro" id="IPR003137">
    <property type="entry name" value="PA_domain"/>
</dbReference>
<evidence type="ECO:0000256" key="5">
    <source>
        <dbReference type="ARBA" id="ARBA00022737"/>
    </source>
</evidence>
<evidence type="ECO:0000256" key="6">
    <source>
        <dbReference type="ARBA" id="ARBA00022837"/>
    </source>
</evidence>